<gene>
    <name evidence="1" type="ORF">DF3PB_330013</name>
</gene>
<protein>
    <recommendedName>
        <fullName evidence="2">PD-(D/E)XK motif protein</fullName>
    </recommendedName>
</protein>
<dbReference type="Pfam" id="PF14390">
    <property type="entry name" value="DUF4420"/>
    <property type="match status" value="1"/>
</dbReference>
<dbReference type="AlphaFoldDB" id="A0A380TGM4"/>
<accession>A0A380TGM4</accession>
<sequence>MTSTPTIEQLWQEMRSSGTGPRQRRVDATHPLDLYADFDPPDRVGIVALCGSRPIPPRPMRALEVERGLRADGRWSLRLSLQEPRLLPVFAALCRDIVAFTRAGVDDAQLAAAVLGRLDHWRTLLERDATGLGEETLRGLIGELLFLEAEVLTTLPPGKAVTAWTGPLGTPQDFLLPSGTRIEVKTIGRNARTIRVNGLVQLDAGVDPLVLTVVRVEATGASARGAVTAPVLIARLRNRIAPDHEALVAFDATLACAGWHDHSSHDDFAVRLVAIEAHDVGQAFPRLTVASVPIGIDDADYTVVLPQGARTVLRGET</sequence>
<dbReference type="EMBL" id="UIDG01000257">
    <property type="protein sequence ID" value="SUS06804.1"/>
    <property type="molecule type" value="Genomic_DNA"/>
</dbReference>
<dbReference type="InterPro" id="IPR025534">
    <property type="entry name" value="DUF4420"/>
</dbReference>
<organism evidence="1">
    <name type="scientific">metagenome</name>
    <dbReference type="NCBI Taxonomy" id="256318"/>
    <lineage>
        <taxon>unclassified sequences</taxon>
        <taxon>metagenomes</taxon>
    </lineage>
</organism>
<evidence type="ECO:0000313" key="1">
    <source>
        <dbReference type="EMBL" id="SUS06804.1"/>
    </source>
</evidence>
<proteinExistence type="predicted"/>
<evidence type="ECO:0008006" key="2">
    <source>
        <dbReference type="Google" id="ProtNLM"/>
    </source>
</evidence>
<name>A0A380TGM4_9ZZZZ</name>
<reference evidence="1" key="1">
    <citation type="submission" date="2018-07" db="EMBL/GenBank/DDBJ databases">
        <authorList>
            <person name="Quirk P.G."/>
            <person name="Krulwich T.A."/>
        </authorList>
    </citation>
    <scope>NUCLEOTIDE SEQUENCE</scope>
</reference>